<dbReference type="InterPro" id="IPR006094">
    <property type="entry name" value="Oxid_FAD_bind_N"/>
</dbReference>
<proteinExistence type="inferred from homology"/>
<keyword evidence="9 19" id="KW-0285">Flavoprotein</keyword>
<dbReference type="NCBIfam" id="NF010478">
    <property type="entry name" value="PRK13903.1"/>
    <property type="match status" value="1"/>
</dbReference>
<dbReference type="Gene3D" id="3.30.465.10">
    <property type="match status" value="1"/>
</dbReference>
<dbReference type="Gene3D" id="3.90.78.10">
    <property type="entry name" value="UDP-N-acetylenolpyruvoylglucosamine reductase, C-terminal domain"/>
    <property type="match status" value="1"/>
</dbReference>
<comment type="function">
    <text evidence="2 19">Cell wall formation.</text>
</comment>
<evidence type="ECO:0000256" key="1">
    <source>
        <dbReference type="ARBA" id="ARBA00001974"/>
    </source>
</evidence>
<evidence type="ECO:0000256" key="11">
    <source>
        <dbReference type="ARBA" id="ARBA00022857"/>
    </source>
</evidence>
<evidence type="ECO:0000313" key="22">
    <source>
        <dbReference type="Proteomes" id="UP000230463"/>
    </source>
</evidence>
<dbReference type="InterPro" id="IPR016167">
    <property type="entry name" value="FAD-bd_PCMH_sub1"/>
</dbReference>
<keyword evidence="8 19" id="KW-0132">Cell division</keyword>
<gene>
    <name evidence="19" type="primary">murB</name>
    <name evidence="21" type="ORF">BHC57_10990</name>
</gene>
<dbReference type="NCBIfam" id="TIGR00179">
    <property type="entry name" value="murB"/>
    <property type="match status" value="1"/>
</dbReference>
<accession>A0A855FJ79</accession>
<dbReference type="HAMAP" id="MF_00037">
    <property type="entry name" value="MurB"/>
    <property type="match status" value="1"/>
</dbReference>
<dbReference type="EMBL" id="MEIU01000068">
    <property type="protein sequence ID" value="PIT58841.1"/>
    <property type="molecule type" value="Genomic_DNA"/>
</dbReference>
<dbReference type="InterPro" id="IPR036318">
    <property type="entry name" value="FAD-bd_PCMH-like_sf"/>
</dbReference>
<evidence type="ECO:0000256" key="6">
    <source>
        <dbReference type="ARBA" id="ARBA00015188"/>
    </source>
</evidence>
<dbReference type="RefSeq" id="WP_100124314.1">
    <property type="nucleotide sequence ID" value="NZ_MEIU01000068.1"/>
</dbReference>
<evidence type="ECO:0000256" key="7">
    <source>
        <dbReference type="ARBA" id="ARBA00022490"/>
    </source>
</evidence>
<evidence type="ECO:0000256" key="5">
    <source>
        <dbReference type="ARBA" id="ARBA00012518"/>
    </source>
</evidence>
<evidence type="ECO:0000256" key="17">
    <source>
        <dbReference type="ARBA" id="ARBA00031026"/>
    </source>
</evidence>
<dbReference type="InterPro" id="IPR003170">
    <property type="entry name" value="MurB"/>
</dbReference>
<feature type="active site" evidence="19">
    <location>
        <position position="336"/>
    </location>
</feature>
<evidence type="ECO:0000313" key="21">
    <source>
        <dbReference type="EMBL" id="PIT58841.1"/>
    </source>
</evidence>
<evidence type="ECO:0000256" key="13">
    <source>
        <dbReference type="ARBA" id="ARBA00022984"/>
    </source>
</evidence>
<dbReference type="GO" id="GO:0071949">
    <property type="term" value="F:FAD binding"/>
    <property type="evidence" value="ECO:0007669"/>
    <property type="project" value="InterPro"/>
</dbReference>
<dbReference type="InterPro" id="IPR016166">
    <property type="entry name" value="FAD-bd_PCMH"/>
</dbReference>
<dbReference type="InterPro" id="IPR011601">
    <property type="entry name" value="MurB_C"/>
</dbReference>
<dbReference type="InterPro" id="IPR016169">
    <property type="entry name" value="FAD-bd_PCMH_sub2"/>
</dbReference>
<evidence type="ECO:0000256" key="10">
    <source>
        <dbReference type="ARBA" id="ARBA00022827"/>
    </source>
</evidence>
<dbReference type="PANTHER" id="PTHR21071">
    <property type="entry name" value="UDP-N-ACETYLENOLPYRUVOYLGLUCOSAMINE REDUCTASE"/>
    <property type="match status" value="1"/>
</dbReference>
<keyword evidence="15 19" id="KW-0131">Cell cycle</keyword>
<evidence type="ECO:0000259" key="20">
    <source>
        <dbReference type="PROSITE" id="PS51387"/>
    </source>
</evidence>
<dbReference type="GO" id="GO:0008762">
    <property type="term" value="F:UDP-N-acetylmuramate dehydrogenase activity"/>
    <property type="evidence" value="ECO:0007669"/>
    <property type="project" value="UniProtKB-UniRule"/>
</dbReference>
<dbReference type="UniPathway" id="UPA00219"/>
<comment type="subcellular location">
    <subcellularLocation>
        <location evidence="3 19">Cytoplasm</location>
    </subcellularLocation>
</comment>
<dbReference type="Pfam" id="PF01565">
    <property type="entry name" value="FAD_binding_4"/>
    <property type="match status" value="1"/>
</dbReference>
<dbReference type="GO" id="GO:0071555">
    <property type="term" value="P:cell wall organization"/>
    <property type="evidence" value="ECO:0007669"/>
    <property type="project" value="UniProtKB-KW"/>
</dbReference>
<evidence type="ECO:0000256" key="9">
    <source>
        <dbReference type="ARBA" id="ARBA00022630"/>
    </source>
</evidence>
<dbReference type="Gene3D" id="3.30.43.10">
    <property type="entry name" value="Uridine Diphospho-n-acetylenolpyruvylglucosamine Reductase, domain 2"/>
    <property type="match status" value="1"/>
</dbReference>
<keyword evidence="10 19" id="KW-0274">FAD</keyword>
<dbReference type="GO" id="GO:0008360">
    <property type="term" value="P:regulation of cell shape"/>
    <property type="evidence" value="ECO:0007669"/>
    <property type="project" value="UniProtKB-KW"/>
</dbReference>
<dbReference type="GO" id="GO:0051301">
    <property type="term" value="P:cell division"/>
    <property type="evidence" value="ECO:0007669"/>
    <property type="project" value="UniProtKB-KW"/>
</dbReference>
<keyword evidence="13 19" id="KW-0573">Peptidoglycan synthesis</keyword>
<dbReference type="InterPro" id="IPR036635">
    <property type="entry name" value="MurB_C_sf"/>
</dbReference>
<evidence type="ECO:0000256" key="19">
    <source>
        <dbReference type="HAMAP-Rule" id="MF_00037"/>
    </source>
</evidence>
<evidence type="ECO:0000256" key="18">
    <source>
        <dbReference type="ARBA" id="ARBA00048914"/>
    </source>
</evidence>
<keyword evidence="7 19" id="KW-0963">Cytoplasm</keyword>
<evidence type="ECO:0000256" key="12">
    <source>
        <dbReference type="ARBA" id="ARBA00022960"/>
    </source>
</evidence>
<keyword evidence="14 19" id="KW-0560">Oxidoreductase</keyword>
<dbReference type="Pfam" id="PF02873">
    <property type="entry name" value="MurB_C"/>
    <property type="match status" value="1"/>
</dbReference>
<feature type="active site" evidence="19">
    <location>
        <position position="165"/>
    </location>
</feature>
<dbReference type="Proteomes" id="UP000230463">
    <property type="component" value="Unassembled WGS sequence"/>
</dbReference>
<comment type="cofactor">
    <cofactor evidence="1 19">
        <name>FAD</name>
        <dbReference type="ChEBI" id="CHEBI:57692"/>
    </cofactor>
</comment>
<reference evidence="21 22" key="1">
    <citation type="journal article" date="2017" name="MBio">
        <title>Type VI secretion-mediated competition in the bee gut microbiome.</title>
        <authorList>
            <person name="Steele M.I."/>
            <person name="Kwong W.K."/>
            <person name="Powell J.E."/>
            <person name="Whiteley M."/>
            <person name="Moran N.A."/>
        </authorList>
    </citation>
    <scope>NUCLEOTIDE SEQUENCE [LARGE SCALE GENOMIC DNA]</scope>
    <source>
        <strain evidence="21 22">HK3</strain>
    </source>
</reference>
<protein>
    <recommendedName>
        <fullName evidence="6 19">UDP-N-acetylenolpyruvoylglucosamine reductase</fullName>
        <ecNumber evidence="5 19">1.3.1.98</ecNumber>
    </recommendedName>
    <alternativeName>
        <fullName evidence="17 19">UDP-N-acetylmuramate dehydrogenase</fullName>
    </alternativeName>
</protein>
<evidence type="ECO:0000256" key="8">
    <source>
        <dbReference type="ARBA" id="ARBA00022618"/>
    </source>
</evidence>
<keyword evidence="12 19" id="KW-0133">Cell shape</keyword>
<dbReference type="SUPFAM" id="SSF56176">
    <property type="entry name" value="FAD-binding/transporter-associated domain-like"/>
    <property type="match status" value="1"/>
</dbReference>
<evidence type="ECO:0000256" key="14">
    <source>
        <dbReference type="ARBA" id="ARBA00023002"/>
    </source>
</evidence>
<evidence type="ECO:0000256" key="4">
    <source>
        <dbReference type="ARBA" id="ARBA00004752"/>
    </source>
</evidence>
<dbReference type="EC" id="1.3.1.98" evidence="5 19"/>
<comment type="similarity">
    <text evidence="19">Belongs to the MurB family.</text>
</comment>
<dbReference type="NCBIfam" id="NF000755">
    <property type="entry name" value="PRK00046.1"/>
    <property type="match status" value="1"/>
</dbReference>
<organism evidence="21 22">
    <name type="scientific">Snodgrassella alvi</name>
    <dbReference type="NCBI Taxonomy" id="1196083"/>
    <lineage>
        <taxon>Bacteria</taxon>
        <taxon>Pseudomonadati</taxon>
        <taxon>Pseudomonadota</taxon>
        <taxon>Betaproteobacteria</taxon>
        <taxon>Neisseriales</taxon>
        <taxon>Neisseriaceae</taxon>
        <taxon>Snodgrassella</taxon>
    </lineage>
</organism>
<dbReference type="PROSITE" id="PS51387">
    <property type="entry name" value="FAD_PCMH"/>
    <property type="match status" value="1"/>
</dbReference>
<keyword evidence="16 19" id="KW-0961">Cell wall biogenesis/degradation</keyword>
<evidence type="ECO:0000256" key="16">
    <source>
        <dbReference type="ARBA" id="ARBA00023316"/>
    </source>
</evidence>
<evidence type="ECO:0000256" key="3">
    <source>
        <dbReference type="ARBA" id="ARBA00004496"/>
    </source>
</evidence>
<dbReference type="SUPFAM" id="SSF56194">
    <property type="entry name" value="Uridine diphospho-N-Acetylenolpyruvylglucosamine reductase, MurB, C-terminal domain"/>
    <property type="match status" value="1"/>
</dbReference>
<name>A0A855FJ79_9NEIS</name>
<comment type="caution">
    <text evidence="21">The sequence shown here is derived from an EMBL/GenBank/DDBJ whole genome shotgun (WGS) entry which is preliminary data.</text>
</comment>
<feature type="active site" description="Proton donor" evidence="19">
    <location>
        <position position="240"/>
    </location>
</feature>
<dbReference type="GO" id="GO:0009252">
    <property type="term" value="P:peptidoglycan biosynthetic process"/>
    <property type="evidence" value="ECO:0007669"/>
    <property type="project" value="UniProtKB-UniRule"/>
</dbReference>
<sequence length="349" mass="38187">MIDVIEHADLQSLNTFALPVRARWLVTLSDTAQLPDIMALPQFDRQSVLWLGGGSNILFCADYPALVVRMANRGIRLVADDGVRVVVEAAAGECWHEFVQYTLAQGWSGLENLSLIPGTVGAAPVQNIGAYGVEVQSCIEAVQCFDLDERQLRWLNRDECCFAYRDSIFKHGEQGRYVIMAVRFALSRSFTPQLHYGDLAQVAAELARGQTLTASMVAQAVCHIRQQKLPDPRVLGSAGSFFKNPVVPAALVTTLLNQYPALPHYPQSDGQMKLAAGWLIDQCGLKGYQLGGAAVHERQALVLVNKNQASAADVVALARYVQGCVAQRFQVQLEPEPVWLPQTLMLAAG</sequence>
<dbReference type="AlphaFoldDB" id="A0A855FJ79"/>
<feature type="domain" description="FAD-binding PCMH-type" evidence="20">
    <location>
        <begin position="17"/>
        <end position="189"/>
    </location>
</feature>
<evidence type="ECO:0000256" key="15">
    <source>
        <dbReference type="ARBA" id="ARBA00023306"/>
    </source>
</evidence>
<comment type="catalytic activity">
    <reaction evidence="18 19">
        <text>UDP-N-acetyl-alpha-D-muramate + NADP(+) = UDP-N-acetyl-3-O-(1-carboxyvinyl)-alpha-D-glucosamine + NADPH + H(+)</text>
        <dbReference type="Rhea" id="RHEA:12248"/>
        <dbReference type="ChEBI" id="CHEBI:15378"/>
        <dbReference type="ChEBI" id="CHEBI:57783"/>
        <dbReference type="ChEBI" id="CHEBI:58349"/>
        <dbReference type="ChEBI" id="CHEBI:68483"/>
        <dbReference type="ChEBI" id="CHEBI:70757"/>
        <dbReference type="EC" id="1.3.1.98"/>
    </reaction>
</comment>
<keyword evidence="11 19" id="KW-0521">NADP</keyword>
<dbReference type="GO" id="GO:0005829">
    <property type="term" value="C:cytosol"/>
    <property type="evidence" value="ECO:0007669"/>
    <property type="project" value="TreeGrafter"/>
</dbReference>
<comment type="pathway">
    <text evidence="4 19">Cell wall biogenesis; peptidoglycan biosynthesis.</text>
</comment>
<dbReference type="PANTHER" id="PTHR21071:SF4">
    <property type="entry name" value="UDP-N-ACETYLENOLPYRUVOYLGLUCOSAMINE REDUCTASE"/>
    <property type="match status" value="1"/>
</dbReference>
<evidence type="ECO:0000256" key="2">
    <source>
        <dbReference type="ARBA" id="ARBA00003921"/>
    </source>
</evidence>